<dbReference type="InterPro" id="IPR000052">
    <property type="entry name" value="Pltvir_coat"/>
</dbReference>
<feature type="region of interest" description="Disordered" evidence="7">
    <location>
        <begin position="124"/>
        <end position="144"/>
    </location>
</feature>
<evidence type="ECO:0000256" key="3">
    <source>
        <dbReference type="ARBA" id="ARBA00022497"/>
    </source>
</evidence>
<keyword evidence="4 9" id="KW-0167">Capsid protein</keyword>
<evidence type="ECO:0000256" key="4">
    <source>
        <dbReference type="ARBA" id="ARBA00022561"/>
    </source>
</evidence>
<dbReference type="EMBL" id="MF784854">
    <property type="protein sequence ID" value="AUY61799.1"/>
    <property type="molecule type" value="Genomic_RNA"/>
</dbReference>
<comment type="subcellular location">
    <subcellularLocation>
        <location evidence="1">Virion</location>
    </subcellularLocation>
</comment>
<dbReference type="Pfam" id="PF00286">
    <property type="entry name" value="Flexi_CP"/>
    <property type="match status" value="1"/>
</dbReference>
<dbReference type="PRINTS" id="PR00232">
    <property type="entry name" value="POTXCARLCOAT"/>
</dbReference>
<protein>
    <recommendedName>
        <fullName evidence="2">Capsid protein</fullName>
    </recommendedName>
    <alternativeName>
        <fullName evidence="6">Coat protein</fullName>
    </alternativeName>
</protein>
<accession>A0A2L0P083</accession>
<sequence>MKITNDNAATINYWLAIVEPFLTSDEDRNSDDIIQKFRAVVAEHGDTEEVDPEIFFAIFSILATKYGRVYSKKVEELNESLKAAILAGAEAEDLRNKLKDISQRYASQLEITADREQQLENLKKKGHEQPLTGSGSSEPVHAESAHAPQLHVVNDLQQFYIPFNEYPSLTQSIGTSDIANDEHLKRVQLTLKITDTKVFSRTGFEFAISCGSRSTSDKDPYDGIIKISGKSHMRKDIAYAIRTSGITVRQFCAAFANLYWNFNLARNTPPENWRKKGFTEGTKFAAFDFFYAVGSNAAIPTEADGSVRLIRPPTNEENEANSAMRYADIYEQSSKTAGHVTSSPLYNRGSSYESKNKAKLLEM</sequence>
<evidence type="ECO:0000256" key="7">
    <source>
        <dbReference type="SAM" id="MobiDB-lite"/>
    </source>
</evidence>
<dbReference type="GO" id="GO:0005198">
    <property type="term" value="F:structural molecule activity"/>
    <property type="evidence" value="ECO:0007669"/>
    <property type="project" value="InterPro"/>
</dbReference>
<dbReference type="GO" id="GO:0019029">
    <property type="term" value="C:helical viral capsid"/>
    <property type="evidence" value="ECO:0007669"/>
    <property type="project" value="UniProtKB-KW"/>
</dbReference>
<evidence type="ECO:0000256" key="2">
    <source>
        <dbReference type="ARBA" id="ARBA00018091"/>
    </source>
</evidence>
<keyword evidence="5" id="KW-0946">Virion</keyword>
<dbReference type="PROSITE" id="PS00418">
    <property type="entry name" value="POTEX_CARLAVIRUS_COAT"/>
    <property type="match status" value="1"/>
</dbReference>
<evidence type="ECO:0000256" key="6">
    <source>
        <dbReference type="ARBA" id="ARBA00031336"/>
    </source>
</evidence>
<evidence type="ECO:0000256" key="1">
    <source>
        <dbReference type="ARBA" id="ARBA00004328"/>
    </source>
</evidence>
<keyword evidence="3" id="KW-1139">Helical capsid protein</keyword>
<evidence type="ECO:0000313" key="9">
    <source>
        <dbReference type="EMBL" id="AUY61799.1"/>
    </source>
</evidence>
<feature type="domain" description="Potexviruses and carlaviruses coat protein" evidence="8">
    <location>
        <begin position="283"/>
        <end position="298"/>
    </location>
</feature>
<proteinExistence type="predicted"/>
<evidence type="ECO:0000256" key="5">
    <source>
        <dbReference type="ARBA" id="ARBA00022844"/>
    </source>
</evidence>
<reference evidence="9" key="1">
    <citation type="journal article" date="2018" name="J Integr Agric">
        <title>Complete genome sequences of four isolates of Citrus leaf blotch virus from citrus in China.</title>
        <authorList>
            <person name="Li P."/>
            <person name="Li M."/>
            <person name="Zhang S."/>
            <person name="Wang J."/>
            <person name="Yang F."/>
            <person name="Cao M."/>
            <person name="Li Z."/>
        </authorList>
    </citation>
    <scope>NUCLEOTIDE SEQUENCE</scope>
    <source>
        <strain evidence="9">YR1</strain>
    </source>
</reference>
<evidence type="ECO:0000259" key="8">
    <source>
        <dbReference type="PROSITE" id="PS00418"/>
    </source>
</evidence>
<organism evidence="9">
    <name type="scientific">Citrus leaf blotch virus</name>
    <dbReference type="NCBI Taxonomy" id="129141"/>
    <lineage>
        <taxon>Viruses</taxon>
        <taxon>Riboviria</taxon>
        <taxon>Orthornavirae</taxon>
        <taxon>Kitrinoviricota</taxon>
        <taxon>Alsuviricetes</taxon>
        <taxon>Tymovirales</taxon>
        <taxon>Betaflexiviridae</taxon>
        <taxon>Trivirinae</taxon>
        <taxon>Citrivirus</taxon>
        <taxon>Citrivirus citri</taxon>
    </lineage>
</organism>
<name>A0A2L0P083_9VIRU</name>